<keyword evidence="2" id="KW-1185">Reference proteome</keyword>
<organism evidence="1 2">
    <name type="scientific">Tepidibacter hydrothermalis</name>
    <dbReference type="NCBI Taxonomy" id="3036126"/>
    <lineage>
        <taxon>Bacteria</taxon>
        <taxon>Bacillati</taxon>
        <taxon>Bacillota</taxon>
        <taxon>Clostridia</taxon>
        <taxon>Peptostreptococcales</taxon>
        <taxon>Peptostreptococcaceae</taxon>
        <taxon>Tepidibacter</taxon>
    </lineage>
</organism>
<sequence>MNEFNFDKFENSVNNSLIRHKSILDIITKLEESNSKTNRAIIKSVTNCGCIEISGKKQNPPKDITFNELSNYMDNHISGDLCDNCKEKIEEELGNHLFYIAALCKSLNISLEDVLKKENNKLQTLGIYNLL</sequence>
<dbReference type="Gene3D" id="1.10.287.1080">
    <property type="entry name" value="MazG-like"/>
    <property type="match status" value="1"/>
</dbReference>
<dbReference type="EMBL" id="CP120733">
    <property type="protein sequence ID" value="WFD10352.1"/>
    <property type="molecule type" value="Genomic_DNA"/>
</dbReference>
<evidence type="ECO:0000313" key="1">
    <source>
        <dbReference type="EMBL" id="WFD10352.1"/>
    </source>
</evidence>
<dbReference type="SUPFAM" id="SSF101386">
    <property type="entry name" value="all-alpha NTP pyrophosphatases"/>
    <property type="match status" value="1"/>
</dbReference>
<dbReference type="RefSeq" id="WP_277732327.1">
    <property type="nucleotide sequence ID" value="NZ_CP120733.1"/>
</dbReference>
<proteinExistence type="predicted"/>
<evidence type="ECO:0000313" key="2">
    <source>
        <dbReference type="Proteomes" id="UP001222800"/>
    </source>
</evidence>
<accession>A0ABY8EBQ4</accession>
<dbReference type="Proteomes" id="UP001222800">
    <property type="component" value="Chromosome"/>
</dbReference>
<reference evidence="1 2" key="1">
    <citation type="submission" date="2023-03" db="EMBL/GenBank/DDBJ databases">
        <title>Complete genome sequence of Tepidibacter sp. SWIR-1, isolated from a deep-sea hydrothermal vent.</title>
        <authorList>
            <person name="Li X."/>
        </authorList>
    </citation>
    <scope>NUCLEOTIDE SEQUENCE [LARGE SCALE GENOMIC DNA]</scope>
    <source>
        <strain evidence="1 2">SWIR-1</strain>
    </source>
</reference>
<protein>
    <submittedName>
        <fullName evidence="1">MazG nucleotide pyrophosphohydrolase domain-containing protein</fullName>
    </submittedName>
</protein>
<name>A0ABY8EBQ4_9FIRM</name>
<gene>
    <name evidence="1" type="ORF">P4S50_18980</name>
</gene>